<dbReference type="AlphaFoldDB" id="E3NSX9"/>
<dbReference type="EMBL" id="DS270070">
    <property type="protein sequence ID" value="EFO91043.1"/>
    <property type="molecule type" value="Genomic_DNA"/>
</dbReference>
<reference evidence="1" key="1">
    <citation type="submission" date="2007-07" db="EMBL/GenBank/DDBJ databases">
        <title>PCAP assembly of the Caenorhabditis remanei genome.</title>
        <authorList>
            <consortium name="The Caenorhabditis remanei Sequencing Consortium"/>
            <person name="Wilson R.K."/>
        </authorList>
    </citation>
    <scope>NUCLEOTIDE SEQUENCE [LARGE SCALE GENOMIC DNA]</scope>
    <source>
        <strain evidence="1">PB4641</strain>
    </source>
</reference>
<sequence length="359" mass="41593">MDIRKFLKTFYSLFNEVAEQSFKCFVCICFQTTSTFVLQVLAETQEVQLKSYAFYVCRDIAELWRHSDNSEKIFRGRRAEFYVQWTFGTLKMAERTEIVSIVNNIFSYFATSNVGTENMIRNGLFRKVKNHLKRARMSKNLTIELSPCNLFARLENIDSKGSMDDWVIRRLQDTSSPKTEHRGTFSYYIGTRFLVTTLEMIYCDDEIAKPVRDYHRSSRLGDLSVLQILSCAVEAAYQNPEHAIQEKKVFMSLTMIYFPCFRKKLVSFEVAIHFEVLLDQLAPFPLLLATDGMETVVYKLISFCTKTIEGDNGHALAFVWINGHWWKMNSGRKEATDFSSTSVVNDILIAIYEKDGEAM</sequence>
<proteinExistence type="predicted"/>
<accession>E3NSX9</accession>
<dbReference type="HOGENOM" id="CLU_772174_0_0_1"/>
<organism evidence="2">
    <name type="scientific">Caenorhabditis remanei</name>
    <name type="common">Caenorhabditis vulgaris</name>
    <dbReference type="NCBI Taxonomy" id="31234"/>
    <lineage>
        <taxon>Eukaryota</taxon>
        <taxon>Metazoa</taxon>
        <taxon>Ecdysozoa</taxon>
        <taxon>Nematoda</taxon>
        <taxon>Chromadorea</taxon>
        <taxon>Rhabditida</taxon>
        <taxon>Rhabditina</taxon>
        <taxon>Rhabditomorpha</taxon>
        <taxon>Rhabditoidea</taxon>
        <taxon>Rhabditidae</taxon>
        <taxon>Peloderinae</taxon>
        <taxon>Caenorhabditis</taxon>
    </lineage>
</organism>
<gene>
    <name evidence="1" type="ORF">CRE_17764</name>
</gene>
<dbReference type="InParanoid" id="E3NSX9"/>
<name>E3NSX9_CAERE</name>
<evidence type="ECO:0000313" key="2">
    <source>
        <dbReference type="Proteomes" id="UP000008281"/>
    </source>
</evidence>
<protein>
    <submittedName>
        <fullName evidence="1">Uncharacterized protein</fullName>
    </submittedName>
</protein>
<keyword evidence="2" id="KW-1185">Reference proteome</keyword>
<dbReference type="Proteomes" id="UP000008281">
    <property type="component" value="Unassembled WGS sequence"/>
</dbReference>
<evidence type="ECO:0000313" key="1">
    <source>
        <dbReference type="EMBL" id="EFO91043.1"/>
    </source>
</evidence>